<organism evidence="6 7">
    <name type="scientific">Vitrella brassicaformis (strain CCMP3155)</name>
    <dbReference type="NCBI Taxonomy" id="1169540"/>
    <lineage>
        <taxon>Eukaryota</taxon>
        <taxon>Sar</taxon>
        <taxon>Alveolata</taxon>
        <taxon>Colpodellida</taxon>
        <taxon>Vitrellaceae</taxon>
        <taxon>Vitrella</taxon>
    </lineage>
</organism>
<protein>
    <recommendedName>
        <fullName evidence="5">RING-type domain-containing protein</fullName>
    </recommendedName>
</protein>
<keyword evidence="1" id="KW-0479">Metal-binding</keyword>
<dbReference type="EMBL" id="CDMY01001000">
    <property type="protein sequence ID" value="CEM38819.1"/>
    <property type="molecule type" value="Genomic_DNA"/>
</dbReference>
<evidence type="ECO:0000259" key="5">
    <source>
        <dbReference type="PROSITE" id="PS50089"/>
    </source>
</evidence>
<keyword evidence="7" id="KW-1185">Reference proteome</keyword>
<evidence type="ECO:0000313" key="6">
    <source>
        <dbReference type="EMBL" id="CEM38819.1"/>
    </source>
</evidence>
<dbReference type="Proteomes" id="UP000041254">
    <property type="component" value="Unassembled WGS sequence"/>
</dbReference>
<dbReference type="VEuPathDB" id="CryptoDB:Vbra_1903"/>
<sequence>MAAYVLPRRYVMPPKDAQCVICHEALAGKTDLARLRCDHFFCFECLSGEAKAFFADSASRPTGARGEQMVLFRCPTCRQDNCCVIERIQKPSGSSLSAAPVADELGGPLREVAVRHSDGTAATWLASYYYATALEDDSLGQSYADCLMTAHHGLFFSRHGLITGRRELAAKWAAVIIGAERGAKVEENMEAFKWFGPAEQDRAILRLHLARMAVCQGHVRKLTKGKDDNTESGSVGVGDDVWLCGVVRRPEINGLEGRVKEVLPPHTQLNKSDVTRYRVSLSVCATQELSLRGDNVLRIPRAARDPLSHLVASLTGMHIN</sequence>
<name>A0A0G4H561_VITBC</name>
<evidence type="ECO:0000313" key="7">
    <source>
        <dbReference type="Proteomes" id="UP000041254"/>
    </source>
</evidence>
<dbReference type="AlphaFoldDB" id="A0A0G4H561"/>
<accession>A0A0G4H561</accession>
<keyword evidence="2 4" id="KW-0863">Zinc-finger</keyword>
<dbReference type="SMART" id="SM00184">
    <property type="entry name" value="RING"/>
    <property type="match status" value="1"/>
</dbReference>
<dbReference type="InParanoid" id="A0A0G4H561"/>
<dbReference type="InterPro" id="IPR001841">
    <property type="entry name" value="Znf_RING"/>
</dbReference>
<evidence type="ECO:0000256" key="1">
    <source>
        <dbReference type="ARBA" id="ARBA00022723"/>
    </source>
</evidence>
<dbReference type="Gene3D" id="3.30.40.10">
    <property type="entry name" value="Zinc/RING finger domain, C3HC4 (zinc finger)"/>
    <property type="match status" value="1"/>
</dbReference>
<feature type="domain" description="RING-type" evidence="5">
    <location>
        <begin position="19"/>
        <end position="78"/>
    </location>
</feature>
<evidence type="ECO:0000256" key="2">
    <source>
        <dbReference type="ARBA" id="ARBA00022771"/>
    </source>
</evidence>
<evidence type="ECO:0000256" key="4">
    <source>
        <dbReference type="PROSITE-ProRule" id="PRU00175"/>
    </source>
</evidence>
<gene>
    <name evidence="6" type="ORF">Vbra_1903</name>
</gene>
<dbReference type="SUPFAM" id="SSF57850">
    <property type="entry name" value="RING/U-box"/>
    <property type="match status" value="1"/>
</dbReference>
<reference evidence="6 7" key="1">
    <citation type="submission" date="2014-11" db="EMBL/GenBank/DDBJ databases">
        <authorList>
            <person name="Zhu J."/>
            <person name="Qi W."/>
            <person name="Song R."/>
        </authorList>
    </citation>
    <scope>NUCLEOTIDE SEQUENCE [LARGE SCALE GENOMIC DNA]</scope>
</reference>
<evidence type="ECO:0000256" key="3">
    <source>
        <dbReference type="ARBA" id="ARBA00022833"/>
    </source>
</evidence>
<dbReference type="PhylomeDB" id="A0A0G4H561"/>
<proteinExistence type="predicted"/>
<dbReference type="InterPro" id="IPR017907">
    <property type="entry name" value="Znf_RING_CS"/>
</dbReference>
<dbReference type="PROSITE" id="PS00518">
    <property type="entry name" value="ZF_RING_1"/>
    <property type="match status" value="1"/>
</dbReference>
<dbReference type="PROSITE" id="PS50089">
    <property type="entry name" value="ZF_RING_2"/>
    <property type="match status" value="1"/>
</dbReference>
<dbReference type="GO" id="GO:0008270">
    <property type="term" value="F:zinc ion binding"/>
    <property type="evidence" value="ECO:0007669"/>
    <property type="project" value="UniProtKB-KW"/>
</dbReference>
<keyword evidence="3" id="KW-0862">Zinc</keyword>
<dbReference type="InterPro" id="IPR013083">
    <property type="entry name" value="Znf_RING/FYVE/PHD"/>
</dbReference>
<dbReference type="OrthoDB" id="10065815at2759"/>